<dbReference type="Proteomes" id="UP000587477">
    <property type="component" value="Chromosome"/>
</dbReference>
<dbReference type="PANTHER" id="PTHR32097:SF15">
    <property type="entry name" value="STRESS RESPONSE PROTEIN SCP2"/>
    <property type="match status" value="1"/>
</dbReference>
<proteinExistence type="predicted"/>
<dbReference type="CDD" id="cd06974">
    <property type="entry name" value="TerD_like"/>
    <property type="match status" value="1"/>
</dbReference>
<dbReference type="RefSeq" id="WP_015239102.1">
    <property type="nucleotide sequence ID" value="NZ_AP018402.1"/>
</dbReference>
<dbReference type="PANTHER" id="PTHR32097">
    <property type="entry name" value="CAMP-BINDING PROTEIN 1-RELATED"/>
    <property type="match status" value="1"/>
</dbReference>
<dbReference type="AlphaFoldDB" id="A0A1D9PFN7"/>
<dbReference type="InterPro" id="IPR051324">
    <property type="entry name" value="Stress/Tellurium_Resist"/>
</dbReference>
<gene>
    <name evidence="3" type="primary">yceC</name>
    <name evidence="3" type="ORF">BACVE_001376</name>
    <name evidence="2" type="ORF">BVDSYZ_01615</name>
</gene>
<sequence>MAISLQKGQRIDLTKGKAGLSKLLVGLGWDPVSSGGFFGKLFGGGGANIDCDASVLMLENDKMTDSKNVIYFGNLKSRCGGVVHTGDNLTGEGDGDDEQILIDLAKVPAQINKLVFVVNIYDCVRRKQDFGMIQNAFIRVVDQANREELVTYNLRDNYSGRTSLIAAEIYRQDGEWKFAAVGEGTNDTKIGDIVNRYA</sequence>
<dbReference type="Proteomes" id="UP000250069">
    <property type="component" value="Chromosome"/>
</dbReference>
<evidence type="ECO:0000313" key="4">
    <source>
        <dbReference type="Proteomes" id="UP000250069"/>
    </source>
</evidence>
<dbReference type="EMBL" id="CP063687">
    <property type="protein sequence ID" value="QOY26413.1"/>
    <property type="molecule type" value="Genomic_DNA"/>
</dbReference>
<reference evidence="5" key="3">
    <citation type="submission" date="2020-10" db="EMBL/GenBank/DDBJ databases">
        <title>Complete genome sequence of Bacillus velezensis NST6.</title>
        <authorList>
            <person name="Choi J."/>
        </authorList>
    </citation>
    <scope>NUCLEOTIDE SEQUENCE [LARGE SCALE GENOMIC DNA]</scope>
    <source>
        <strain evidence="5">NST6</strain>
    </source>
</reference>
<protein>
    <submittedName>
        <fullName evidence="3">Stress response protein SCP2</fullName>
    </submittedName>
    <submittedName>
        <fullName evidence="2">TerD family protein</fullName>
    </submittedName>
</protein>
<evidence type="ECO:0000313" key="5">
    <source>
        <dbReference type="Proteomes" id="UP000587477"/>
    </source>
</evidence>
<evidence type="ECO:0000259" key="1">
    <source>
        <dbReference type="Pfam" id="PF02342"/>
    </source>
</evidence>
<dbReference type="KEGG" id="bmp:NG74_00295"/>
<name>A0A1D9PFN7_BACVE</name>
<evidence type="ECO:0000313" key="2">
    <source>
        <dbReference type="EMBL" id="AWX70806.1"/>
    </source>
</evidence>
<dbReference type="Pfam" id="PF02342">
    <property type="entry name" value="TerD"/>
    <property type="match status" value="1"/>
</dbReference>
<organism evidence="3 5">
    <name type="scientific">Bacillus velezensis</name>
    <dbReference type="NCBI Taxonomy" id="492670"/>
    <lineage>
        <taxon>Bacteria</taxon>
        <taxon>Bacillati</taxon>
        <taxon>Bacillota</taxon>
        <taxon>Bacilli</taxon>
        <taxon>Bacillales</taxon>
        <taxon>Bacillaceae</taxon>
        <taxon>Bacillus</taxon>
        <taxon>Bacillus amyloliquefaciens group</taxon>
    </lineage>
</organism>
<evidence type="ECO:0000313" key="3">
    <source>
        <dbReference type="EMBL" id="QOY26413.1"/>
    </source>
</evidence>
<reference evidence="3" key="2">
    <citation type="journal article" date="2020" name="Genomics">
        <title>Complete genome sequence of Bacillus velezensis NST6 and comparison with the species belonging to operational group B. amyloliquefaciens.</title>
        <authorList>
            <person name="Choi J."/>
            <person name="Nam J."/>
            <person name="Seo M.H."/>
        </authorList>
    </citation>
    <scope>NUCLEOTIDE SEQUENCE</scope>
    <source>
        <strain evidence="3">NST6</strain>
    </source>
</reference>
<dbReference type="Gene3D" id="2.60.60.30">
    <property type="entry name" value="sav2460 like domains"/>
    <property type="match status" value="1"/>
</dbReference>
<feature type="domain" description="TerD" evidence="1">
    <location>
        <begin position="1"/>
        <end position="197"/>
    </location>
</feature>
<dbReference type="InterPro" id="IPR003325">
    <property type="entry name" value="TerD"/>
</dbReference>
<reference evidence="2 4" key="1">
    <citation type="submission" date="2018-06" db="EMBL/GenBank/DDBJ databases">
        <title>Complete Genome Sequence of Bacillus velezensis DSYZ, a Plant Growth-Promoting Rhizobacterium with Antifungal Activity.</title>
        <authorList>
            <person name="Du B."/>
            <person name="Ding Y."/>
            <person name="Liu K."/>
            <person name="Yao L."/>
            <person name="Wang C."/>
            <person name="Li H."/>
            <person name="Liu H."/>
        </authorList>
    </citation>
    <scope>NUCLEOTIDE SEQUENCE [LARGE SCALE GENOMIC DNA]</scope>
    <source>
        <strain evidence="2 4">DSYZ</strain>
    </source>
</reference>
<accession>A0A1D9PFN7</accession>
<dbReference type="EMBL" id="CP030150">
    <property type="protein sequence ID" value="AWX70806.1"/>
    <property type="molecule type" value="Genomic_DNA"/>
</dbReference>